<protein>
    <recommendedName>
        <fullName evidence="1">DUF4216 domain-containing protein</fullName>
    </recommendedName>
</protein>
<dbReference type="InParanoid" id="A0A3Q7I2H8"/>
<evidence type="ECO:0000259" key="1">
    <source>
        <dbReference type="Pfam" id="PF13952"/>
    </source>
</evidence>
<feature type="domain" description="DUF4216" evidence="1">
    <location>
        <begin position="128"/>
        <end position="195"/>
    </location>
</feature>
<keyword evidence="3" id="KW-1185">Reference proteome</keyword>
<dbReference type="InterPro" id="IPR025312">
    <property type="entry name" value="DUF4216"/>
</dbReference>
<dbReference type="AlphaFoldDB" id="A0A3Q7I2H8"/>
<dbReference type="EnsemblPlants" id="Solyc07g017805.1.1">
    <property type="protein sequence ID" value="Solyc07g017805.1.1"/>
    <property type="gene ID" value="Solyc07g017805.1"/>
</dbReference>
<dbReference type="Pfam" id="PF13952">
    <property type="entry name" value="DUF4216"/>
    <property type="match status" value="1"/>
</dbReference>
<accession>A0A3Q7I2H8</accession>
<proteinExistence type="predicted"/>
<organism evidence="2">
    <name type="scientific">Solanum lycopersicum</name>
    <name type="common">Tomato</name>
    <name type="synonym">Lycopersicon esculentum</name>
    <dbReference type="NCBI Taxonomy" id="4081"/>
    <lineage>
        <taxon>Eukaryota</taxon>
        <taxon>Viridiplantae</taxon>
        <taxon>Streptophyta</taxon>
        <taxon>Embryophyta</taxon>
        <taxon>Tracheophyta</taxon>
        <taxon>Spermatophyta</taxon>
        <taxon>Magnoliopsida</taxon>
        <taxon>eudicotyledons</taxon>
        <taxon>Gunneridae</taxon>
        <taxon>Pentapetalae</taxon>
        <taxon>asterids</taxon>
        <taxon>lamiids</taxon>
        <taxon>Solanales</taxon>
        <taxon>Solanaceae</taxon>
        <taxon>Solanoideae</taxon>
        <taxon>Solaneae</taxon>
        <taxon>Solanum</taxon>
        <taxon>Solanum subgen. Lycopersicon</taxon>
    </lineage>
</organism>
<reference evidence="2" key="2">
    <citation type="submission" date="2019-01" db="UniProtKB">
        <authorList>
            <consortium name="EnsemblPlants"/>
        </authorList>
    </citation>
    <scope>IDENTIFICATION</scope>
    <source>
        <strain evidence="2">cv. Heinz 1706</strain>
    </source>
</reference>
<sequence length="200" mass="23784">MDQNSAWFSISGRGVKAIREDCPTDKEEWKNVLSFILISFLRRWNYSHYLTLHSANKEDSLISEKGPHRDHIELLSSEMVEVSKRLQDNFKKIKIAKHRKWKNTDRRWIKTKADFTLNDDKKKDEIIELEWPITSSMKLVLFYCDWFDTSKNGMKVDIDFGIIEVRKRRRYSKFDPFNFPLTTTQVYCASHPENKGDKAD</sequence>
<dbReference type="Proteomes" id="UP000004994">
    <property type="component" value="Chromosome 7"/>
</dbReference>
<dbReference type="Gramene" id="Solyc07g017805.1.1">
    <property type="protein sequence ID" value="Solyc07g017805.1.1"/>
    <property type="gene ID" value="Solyc07g017805.1"/>
</dbReference>
<dbReference type="STRING" id="4081.A0A3Q7I2H8"/>
<evidence type="ECO:0000313" key="2">
    <source>
        <dbReference type="EnsemblPlants" id="Solyc07g017805.1.1"/>
    </source>
</evidence>
<reference evidence="2" key="1">
    <citation type="journal article" date="2012" name="Nature">
        <title>The tomato genome sequence provides insights into fleshy fruit evolution.</title>
        <authorList>
            <consortium name="Tomato Genome Consortium"/>
        </authorList>
    </citation>
    <scope>NUCLEOTIDE SEQUENCE [LARGE SCALE GENOMIC DNA]</scope>
    <source>
        <strain evidence="2">cv. Heinz 1706</strain>
    </source>
</reference>
<evidence type="ECO:0000313" key="3">
    <source>
        <dbReference type="Proteomes" id="UP000004994"/>
    </source>
</evidence>
<name>A0A3Q7I2H8_SOLLC</name>